<keyword evidence="3" id="KW-1185">Reference proteome</keyword>
<dbReference type="InterPro" id="IPR040183">
    <property type="entry name" value="THUMPD1-like"/>
</dbReference>
<accession>A0AAV5A144</accession>
<dbReference type="Gene3D" id="3.30.2300.10">
    <property type="entry name" value="THUMP superfamily"/>
    <property type="match status" value="1"/>
</dbReference>
<dbReference type="InterPro" id="IPR004114">
    <property type="entry name" value="THUMP_dom"/>
</dbReference>
<evidence type="ECO:0000313" key="3">
    <source>
        <dbReference type="Proteomes" id="UP001050691"/>
    </source>
</evidence>
<dbReference type="Proteomes" id="UP001050691">
    <property type="component" value="Unassembled WGS sequence"/>
</dbReference>
<dbReference type="SUPFAM" id="SSF143437">
    <property type="entry name" value="THUMP domain-like"/>
    <property type="match status" value="1"/>
</dbReference>
<evidence type="ECO:0000259" key="1">
    <source>
        <dbReference type="Pfam" id="PF02926"/>
    </source>
</evidence>
<dbReference type="EMBL" id="BPWL01000003">
    <property type="protein sequence ID" value="GJJ08371.1"/>
    <property type="molecule type" value="Genomic_DNA"/>
</dbReference>
<dbReference type="GO" id="GO:0003723">
    <property type="term" value="F:RNA binding"/>
    <property type="evidence" value="ECO:0007669"/>
    <property type="project" value="InterPro"/>
</dbReference>
<proteinExistence type="predicted"/>
<dbReference type="PANTHER" id="PTHR13452">
    <property type="entry name" value="THUMP DOMAIN CONTAINING PROTEIN 1-RELATED"/>
    <property type="match status" value="1"/>
</dbReference>
<dbReference type="Pfam" id="PF02926">
    <property type="entry name" value="THUMP"/>
    <property type="match status" value="1"/>
</dbReference>
<name>A0AAV5A144_9AGAM</name>
<dbReference type="GO" id="GO:0006400">
    <property type="term" value="P:tRNA modification"/>
    <property type="evidence" value="ECO:0007669"/>
    <property type="project" value="InterPro"/>
</dbReference>
<organism evidence="2 3">
    <name type="scientific">Clathrus columnatus</name>
    <dbReference type="NCBI Taxonomy" id="1419009"/>
    <lineage>
        <taxon>Eukaryota</taxon>
        <taxon>Fungi</taxon>
        <taxon>Dikarya</taxon>
        <taxon>Basidiomycota</taxon>
        <taxon>Agaricomycotina</taxon>
        <taxon>Agaricomycetes</taxon>
        <taxon>Phallomycetidae</taxon>
        <taxon>Phallales</taxon>
        <taxon>Clathraceae</taxon>
        <taxon>Clathrus</taxon>
    </lineage>
</organism>
<protein>
    <recommendedName>
        <fullName evidence="1">THUMP domain-containing protein</fullName>
    </recommendedName>
</protein>
<feature type="domain" description="THUMP" evidence="1">
    <location>
        <begin position="118"/>
        <end position="174"/>
    </location>
</feature>
<dbReference type="AlphaFoldDB" id="A0AAV5A144"/>
<gene>
    <name evidence="2" type="ORF">Clacol_002585</name>
</gene>
<evidence type="ECO:0000313" key="2">
    <source>
        <dbReference type="EMBL" id="GJJ08371.1"/>
    </source>
</evidence>
<sequence>MVQLEDELWPIEGTTDTNNLENLSDNLECQFQKEIRDLKKPRIQSRFVNVQTGTPCVVFISCKPPVDPVRLLMYHLENVERTGVTRTKHVLRLIPVSWSCVASIAEIVVLARKYIPSTFNTLPMKSDGSKSYRYKLDVTFRNHDKIKKAELIPLLAACVPPEHGHKVDLEHPEVFRGHHVNEAHQKLLNQSVCGMSVVQHYERFKRFNVVQIGEAARRVIDN</sequence>
<comment type="caution">
    <text evidence="2">The sequence shown here is derived from an EMBL/GenBank/DDBJ whole genome shotgun (WGS) entry which is preliminary data.</text>
</comment>
<dbReference type="CDD" id="cd11717">
    <property type="entry name" value="THUMP_THUMPD1_like"/>
    <property type="match status" value="1"/>
</dbReference>
<reference evidence="2" key="1">
    <citation type="submission" date="2021-10" db="EMBL/GenBank/DDBJ databases">
        <title>De novo Genome Assembly of Clathrus columnatus (Basidiomycota, Fungi) Using Illumina and Nanopore Sequence Data.</title>
        <authorList>
            <person name="Ogiso-Tanaka E."/>
            <person name="Itagaki H."/>
            <person name="Hosoya T."/>
            <person name="Hosaka K."/>
        </authorList>
    </citation>
    <scope>NUCLEOTIDE SEQUENCE</scope>
    <source>
        <strain evidence="2">MO-923</strain>
    </source>
</reference>
<dbReference type="PANTHER" id="PTHR13452:SF10">
    <property type="entry name" value="THUMP DOMAIN-CONTAINING PROTEIN 1"/>
    <property type="match status" value="1"/>
</dbReference>